<dbReference type="Pfam" id="PF13812">
    <property type="entry name" value="PPR_3"/>
    <property type="match status" value="1"/>
</dbReference>
<evidence type="ECO:0008006" key="6">
    <source>
        <dbReference type="Google" id="ProtNLM"/>
    </source>
</evidence>
<evidence type="ECO:0000256" key="4">
    <source>
        <dbReference type="PROSITE-ProRule" id="PRU00708"/>
    </source>
</evidence>
<name>A0A6V7NIR6_ANACO</name>
<dbReference type="InterPro" id="IPR002885">
    <property type="entry name" value="PPR_rpt"/>
</dbReference>
<evidence type="ECO:0000256" key="1">
    <source>
        <dbReference type="ARBA" id="ARBA00007626"/>
    </source>
</evidence>
<sequence length="235" mass="26076">MFLERARSRSFRLGNDSFMCLLSALSKAGRVEEGIRFYQIMLRDGFEVNPGCCDAFVSGLCKGEPSEEVDGVLKDLIGAGILPNGSDISKYISSQCRKGLWKEATSLLDGALDRGILVDGSSCSSLVEYYFSNGLVDSVISLHERMKNLSGCLDVRSYNAILKALFLQRKIEEATQVFDYMREKDALDSASYVVMIGGLCREKEMRKAMNLHDEMLNVGIKPDDATYKRLISGFA</sequence>
<feature type="repeat" description="PPR" evidence="4">
    <location>
        <begin position="14"/>
        <end position="48"/>
    </location>
</feature>
<proteinExistence type="inferred from homology"/>
<keyword evidence="3" id="KW-0809">Transit peptide</keyword>
<gene>
    <name evidence="5" type="ORF">CB5_LOCUS1638</name>
</gene>
<reference evidence="5" key="1">
    <citation type="submission" date="2020-07" db="EMBL/GenBank/DDBJ databases">
        <authorList>
            <person name="Lin J."/>
        </authorList>
    </citation>
    <scope>NUCLEOTIDE SEQUENCE</scope>
</reference>
<dbReference type="Pfam" id="PF13041">
    <property type="entry name" value="PPR_2"/>
    <property type="match status" value="1"/>
</dbReference>
<dbReference type="EMBL" id="LR862139">
    <property type="protein sequence ID" value="CAD1818427.1"/>
    <property type="molecule type" value="Genomic_DNA"/>
</dbReference>
<organism evidence="5">
    <name type="scientific">Ananas comosus var. bracteatus</name>
    <name type="common">red pineapple</name>
    <dbReference type="NCBI Taxonomy" id="296719"/>
    <lineage>
        <taxon>Eukaryota</taxon>
        <taxon>Viridiplantae</taxon>
        <taxon>Streptophyta</taxon>
        <taxon>Embryophyta</taxon>
        <taxon>Tracheophyta</taxon>
        <taxon>Spermatophyta</taxon>
        <taxon>Magnoliopsida</taxon>
        <taxon>Liliopsida</taxon>
        <taxon>Poales</taxon>
        <taxon>Bromeliaceae</taxon>
        <taxon>Bromelioideae</taxon>
        <taxon>Ananas</taxon>
    </lineage>
</organism>
<protein>
    <recommendedName>
        <fullName evidence="6">Pentatricopeptide repeat-containing protein</fullName>
    </recommendedName>
</protein>
<dbReference type="NCBIfam" id="TIGR00756">
    <property type="entry name" value="PPR"/>
    <property type="match status" value="3"/>
</dbReference>
<evidence type="ECO:0000256" key="2">
    <source>
        <dbReference type="ARBA" id="ARBA00022737"/>
    </source>
</evidence>
<comment type="similarity">
    <text evidence="1">Belongs to the PPR family. P subfamily.</text>
</comment>
<dbReference type="PROSITE" id="PS51375">
    <property type="entry name" value="PPR"/>
    <property type="match status" value="3"/>
</dbReference>
<dbReference type="AlphaFoldDB" id="A0A6V7NIR6"/>
<evidence type="ECO:0000313" key="5">
    <source>
        <dbReference type="EMBL" id="CAD1818427.1"/>
    </source>
</evidence>
<dbReference type="Pfam" id="PF01535">
    <property type="entry name" value="PPR"/>
    <property type="match status" value="3"/>
</dbReference>
<dbReference type="InterPro" id="IPR011990">
    <property type="entry name" value="TPR-like_helical_dom_sf"/>
</dbReference>
<evidence type="ECO:0000256" key="3">
    <source>
        <dbReference type="ARBA" id="ARBA00022946"/>
    </source>
</evidence>
<dbReference type="Gene3D" id="1.25.40.10">
    <property type="entry name" value="Tetratricopeptide repeat domain"/>
    <property type="match status" value="2"/>
</dbReference>
<dbReference type="PANTHER" id="PTHR47941">
    <property type="entry name" value="PENTATRICOPEPTIDE REPEAT-CONTAINING PROTEIN 3, MITOCHONDRIAL"/>
    <property type="match status" value="1"/>
</dbReference>
<keyword evidence="2" id="KW-0677">Repeat</keyword>
<feature type="repeat" description="PPR" evidence="4">
    <location>
        <begin position="154"/>
        <end position="184"/>
    </location>
</feature>
<feature type="repeat" description="PPR" evidence="4">
    <location>
        <begin position="188"/>
        <end position="222"/>
    </location>
</feature>
<accession>A0A6V7NIR6</accession>